<keyword evidence="1" id="KW-0472">Membrane</keyword>
<evidence type="ECO:0000313" key="3">
    <source>
        <dbReference type="EMBL" id="MDE1514173.1"/>
    </source>
</evidence>
<organism evidence="3 4">
    <name type="scientific">Vibrio chanodichtyis</name>
    <dbReference type="NCBI Taxonomy" id="3027932"/>
    <lineage>
        <taxon>Bacteria</taxon>
        <taxon>Pseudomonadati</taxon>
        <taxon>Pseudomonadota</taxon>
        <taxon>Gammaproteobacteria</taxon>
        <taxon>Vibrionales</taxon>
        <taxon>Vibrionaceae</taxon>
        <taxon>Vibrio</taxon>
    </lineage>
</organism>
<accession>A0ABT5UY91</accession>
<gene>
    <name evidence="3" type="ORF">PUN32_03975</name>
</gene>
<dbReference type="PANTHER" id="PTHR42208:SF1">
    <property type="entry name" value="HEAVY METAL TRANSPORTER"/>
    <property type="match status" value="1"/>
</dbReference>
<feature type="domain" description="Urease accessory protein UreH-like transmembrane" evidence="2">
    <location>
        <begin position="8"/>
        <end position="211"/>
    </location>
</feature>
<evidence type="ECO:0000256" key="1">
    <source>
        <dbReference type="SAM" id="Phobius"/>
    </source>
</evidence>
<dbReference type="PANTHER" id="PTHR42208">
    <property type="entry name" value="HEAVY METAL TRANSPORTER-RELATED"/>
    <property type="match status" value="1"/>
</dbReference>
<evidence type="ECO:0000313" key="4">
    <source>
        <dbReference type="Proteomes" id="UP001216189"/>
    </source>
</evidence>
<evidence type="ECO:0000259" key="2">
    <source>
        <dbReference type="Pfam" id="PF13386"/>
    </source>
</evidence>
<keyword evidence="1" id="KW-0812">Transmembrane</keyword>
<feature type="transmembrane region" description="Helical" evidence="1">
    <location>
        <begin position="132"/>
        <end position="151"/>
    </location>
</feature>
<dbReference type="EMBL" id="JARBFT010000003">
    <property type="protein sequence ID" value="MDE1514173.1"/>
    <property type="molecule type" value="Genomic_DNA"/>
</dbReference>
<dbReference type="Pfam" id="PF13386">
    <property type="entry name" value="DsbD_2"/>
    <property type="match status" value="1"/>
</dbReference>
<feature type="transmembrane region" description="Helical" evidence="1">
    <location>
        <begin position="50"/>
        <end position="71"/>
    </location>
</feature>
<reference evidence="3 4" key="1">
    <citation type="submission" date="2023-02" db="EMBL/GenBank/DDBJ databases">
        <title>Vibrio intestini sp. nov., a close relative of Vibrio cholerae isolated from the intestine of Healthy Culter dabryi.</title>
        <authorList>
            <person name="Wu N."/>
        </authorList>
    </citation>
    <scope>NUCLEOTIDE SEQUENCE [LARGE SCALE GENOMIC DNA]</scope>
    <source>
        <strain evidence="3 4">DSL-7</strain>
    </source>
</reference>
<keyword evidence="4" id="KW-1185">Reference proteome</keyword>
<feature type="transmembrane region" description="Helical" evidence="1">
    <location>
        <begin position="78"/>
        <end position="100"/>
    </location>
</feature>
<dbReference type="RefSeq" id="WP_274721882.1">
    <property type="nucleotide sequence ID" value="NZ_JARBFT010000003.1"/>
</dbReference>
<feature type="transmembrane region" description="Helical" evidence="1">
    <location>
        <begin position="196"/>
        <end position="222"/>
    </location>
</feature>
<name>A0ABT5UY91_9VIBR</name>
<protein>
    <submittedName>
        <fullName evidence="3">Sulfite exporter TauE/SafE family protein</fullName>
    </submittedName>
</protein>
<feature type="transmembrane region" description="Helical" evidence="1">
    <location>
        <begin position="163"/>
        <end position="184"/>
    </location>
</feature>
<keyword evidence="1" id="KW-1133">Transmembrane helix</keyword>
<dbReference type="InterPro" id="IPR039447">
    <property type="entry name" value="UreH-like_TM_dom"/>
</dbReference>
<feature type="transmembrane region" description="Helical" evidence="1">
    <location>
        <begin position="7"/>
        <end position="30"/>
    </location>
</feature>
<sequence length="224" mass="24768">MNLDLLGAWVIGLLGAGHCLGMCGGISALLTLNQPRPSAMILLWYNFGRLLSYALFGGLIGGTVATFSSLINLQTSLIWLRIIAAILMITLGLYVGRWWFGLLWLEKLGQQLWSWIAPYAKVLLPLKQPWHALPFGFIWGWLPCGLVYSMLTWSAVAGSFSQGALIMLAFGFGTLPAMLASGWGITRITHWQNNQLFRQCAALMLILYGIYTAYNAIILLLIQS</sequence>
<proteinExistence type="predicted"/>
<comment type="caution">
    <text evidence="3">The sequence shown here is derived from an EMBL/GenBank/DDBJ whole genome shotgun (WGS) entry which is preliminary data.</text>
</comment>
<dbReference type="Proteomes" id="UP001216189">
    <property type="component" value="Unassembled WGS sequence"/>
</dbReference>